<accession>A0AAJ0D7Z8</accession>
<feature type="region of interest" description="Disordered" evidence="1">
    <location>
        <begin position="229"/>
        <end position="250"/>
    </location>
</feature>
<keyword evidence="2" id="KW-0472">Membrane</keyword>
<reference evidence="3" key="1">
    <citation type="submission" date="2023-04" db="EMBL/GenBank/DDBJ databases">
        <title>Black Yeasts Isolated from many extreme environments.</title>
        <authorList>
            <person name="Coleine C."/>
            <person name="Stajich J.E."/>
            <person name="Selbmann L."/>
        </authorList>
    </citation>
    <scope>NUCLEOTIDE SEQUENCE</scope>
    <source>
        <strain evidence="3">CCFEE 5312</strain>
    </source>
</reference>
<evidence type="ECO:0000313" key="4">
    <source>
        <dbReference type="Proteomes" id="UP001271007"/>
    </source>
</evidence>
<evidence type="ECO:0000256" key="2">
    <source>
        <dbReference type="SAM" id="Phobius"/>
    </source>
</evidence>
<feature type="transmembrane region" description="Helical" evidence="2">
    <location>
        <begin position="6"/>
        <end position="32"/>
    </location>
</feature>
<organism evidence="3 4">
    <name type="scientific">Extremus antarcticus</name>
    <dbReference type="NCBI Taxonomy" id="702011"/>
    <lineage>
        <taxon>Eukaryota</taxon>
        <taxon>Fungi</taxon>
        <taxon>Dikarya</taxon>
        <taxon>Ascomycota</taxon>
        <taxon>Pezizomycotina</taxon>
        <taxon>Dothideomycetes</taxon>
        <taxon>Dothideomycetidae</taxon>
        <taxon>Mycosphaerellales</taxon>
        <taxon>Extremaceae</taxon>
        <taxon>Extremus</taxon>
    </lineage>
</organism>
<evidence type="ECO:0000313" key="3">
    <source>
        <dbReference type="EMBL" id="KAK3048639.1"/>
    </source>
</evidence>
<name>A0AAJ0D7Z8_9PEZI</name>
<sequence>MSVILLLAYAIACWIWIYLPVHTILSFIWLFARGFYIKTQRTPYDNLDTVGHVFSEMVVETVIFTVTCQGLCQLLTGAPGNLLDAIDGQRTQSSIFARHALNILLALLPVSAAVLVWAGIKLTAPISGTALDFGDFVTPMASLVLSLQIILTALSITFVLVFWLWRFLRVCLMAWRIAKMQHRPPQSNFYAPSHEQYGTCPRTPFRESRSAHRNTTKYHARRRAHFYAPPRAHSNAQPRQEFVPHPGAQS</sequence>
<keyword evidence="2" id="KW-1133">Transmembrane helix</keyword>
<dbReference type="EMBL" id="JAWDJX010000046">
    <property type="protein sequence ID" value="KAK3048639.1"/>
    <property type="molecule type" value="Genomic_DNA"/>
</dbReference>
<dbReference type="Proteomes" id="UP001271007">
    <property type="component" value="Unassembled WGS sequence"/>
</dbReference>
<keyword evidence="4" id="KW-1185">Reference proteome</keyword>
<proteinExistence type="predicted"/>
<comment type="caution">
    <text evidence="3">The sequence shown here is derived from an EMBL/GenBank/DDBJ whole genome shotgun (WGS) entry which is preliminary data.</text>
</comment>
<evidence type="ECO:0000256" key="1">
    <source>
        <dbReference type="SAM" id="MobiDB-lite"/>
    </source>
</evidence>
<feature type="transmembrane region" description="Helical" evidence="2">
    <location>
        <begin position="100"/>
        <end position="120"/>
    </location>
</feature>
<dbReference type="AlphaFoldDB" id="A0AAJ0D7Z8"/>
<gene>
    <name evidence="3" type="ORF">LTR09_009948</name>
</gene>
<feature type="transmembrane region" description="Helical" evidence="2">
    <location>
        <begin position="140"/>
        <end position="165"/>
    </location>
</feature>
<keyword evidence="2" id="KW-0812">Transmembrane</keyword>
<protein>
    <submittedName>
        <fullName evidence="3">Uncharacterized protein</fullName>
    </submittedName>
</protein>